<dbReference type="EMBL" id="JABSNP010000007">
    <property type="protein sequence ID" value="NRT19014.1"/>
    <property type="molecule type" value="Genomic_DNA"/>
</dbReference>
<dbReference type="SUPFAM" id="SSF52980">
    <property type="entry name" value="Restriction endonuclease-like"/>
    <property type="match status" value="1"/>
</dbReference>
<gene>
    <name evidence="3" type="ORF">HNP98_001837</name>
</gene>
<dbReference type="InterPro" id="IPR008538">
    <property type="entry name" value="Uma2"/>
</dbReference>
<name>A0ABX2FR98_9BACT</name>
<feature type="domain" description="Putative restriction endonuclease" evidence="2">
    <location>
        <begin position="18"/>
        <end position="147"/>
    </location>
</feature>
<protein>
    <recommendedName>
        <fullName evidence="2">Putative restriction endonuclease domain-containing protein</fullName>
    </recommendedName>
</protein>
<dbReference type="Pfam" id="PF05685">
    <property type="entry name" value="Uma2"/>
    <property type="match status" value="1"/>
</dbReference>
<dbReference type="InterPro" id="IPR012296">
    <property type="entry name" value="Nuclease_put_TT1808"/>
</dbReference>
<dbReference type="CDD" id="cd06260">
    <property type="entry name" value="DUF820-like"/>
    <property type="match status" value="1"/>
</dbReference>
<evidence type="ECO:0000313" key="4">
    <source>
        <dbReference type="Proteomes" id="UP000779507"/>
    </source>
</evidence>
<dbReference type="Gene3D" id="3.90.1570.10">
    <property type="entry name" value="tt1808, chain A"/>
    <property type="match status" value="1"/>
</dbReference>
<keyword evidence="4" id="KW-1185">Reference proteome</keyword>
<evidence type="ECO:0000313" key="3">
    <source>
        <dbReference type="EMBL" id="NRT19014.1"/>
    </source>
</evidence>
<organism evidence="3 4">
    <name type="scientific">Hymenobacter caeli</name>
    <dbReference type="NCBI Taxonomy" id="2735894"/>
    <lineage>
        <taxon>Bacteria</taxon>
        <taxon>Pseudomonadati</taxon>
        <taxon>Bacteroidota</taxon>
        <taxon>Cytophagia</taxon>
        <taxon>Cytophagales</taxon>
        <taxon>Hymenobacteraceae</taxon>
        <taxon>Hymenobacter</taxon>
    </lineage>
</organism>
<sequence length="158" mass="17489">MERSAAALSEYESERGKPGPSENHGAVQSNLIFELGTRYRSQYRFLSEIDLNVGGRVLVPDIGIFFPMVVDMAHDQLVVEQLPLTAIEIITVTQELRNLISRANQYLRAGVKSCWVVLPEVAGILVYSAPGEYKFFHGPQTLTDPATGIELPLGPLFE</sequence>
<dbReference type="RefSeq" id="WP_173809750.1">
    <property type="nucleotide sequence ID" value="NZ_JABSNP010000007.1"/>
</dbReference>
<proteinExistence type="predicted"/>
<evidence type="ECO:0000256" key="1">
    <source>
        <dbReference type="SAM" id="MobiDB-lite"/>
    </source>
</evidence>
<dbReference type="InterPro" id="IPR011335">
    <property type="entry name" value="Restrct_endonuc-II-like"/>
</dbReference>
<evidence type="ECO:0000259" key="2">
    <source>
        <dbReference type="Pfam" id="PF05685"/>
    </source>
</evidence>
<reference evidence="3 4" key="1">
    <citation type="submission" date="2020-05" db="EMBL/GenBank/DDBJ databases">
        <title>Genomic Encyclopedia of Type Strains, Phase IV (KMG-V): Genome sequencing to study the core and pangenomes of soil and plant-associated prokaryotes.</title>
        <authorList>
            <person name="Whitman W."/>
        </authorList>
    </citation>
    <scope>NUCLEOTIDE SEQUENCE [LARGE SCALE GENOMIC DNA]</scope>
    <source>
        <strain evidence="3 4">9A</strain>
    </source>
</reference>
<accession>A0ABX2FR98</accession>
<comment type="caution">
    <text evidence="3">The sequence shown here is derived from an EMBL/GenBank/DDBJ whole genome shotgun (WGS) entry which is preliminary data.</text>
</comment>
<feature type="region of interest" description="Disordered" evidence="1">
    <location>
        <begin position="1"/>
        <end position="25"/>
    </location>
</feature>
<dbReference type="Proteomes" id="UP000779507">
    <property type="component" value="Unassembled WGS sequence"/>
</dbReference>